<proteinExistence type="predicted"/>
<sequence length="86" mass="8921">MAIGGSSQNVSQLTSQAARQPAGRKRGRPPRIVNKSTLTRVSLETSQHSNTQANSEPPSDLDEQQESVLAVGGHNLASGGRGVNGS</sequence>
<dbReference type="HOGENOM" id="CLU_2497955_0_0_1"/>
<feature type="compositionally biased region" description="Polar residues" evidence="1">
    <location>
        <begin position="34"/>
        <end position="57"/>
    </location>
</feature>
<evidence type="ECO:0000313" key="2">
    <source>
        <dbReference type="EMBL" id="EXA30618.1"/>
    </source>
</evidence>
<organism evidence="2">
    <name type="scientific">Fusarium oxysporum f. sp. pisi HDV247</name>
    <dbReference type="NCBI Taxonomy" id="1080344"/>
    <lineage>
        <taxon>Eukaryota</taxon>
        <taxon>Fungi</taxon>
        <taxon>Dikarya</taxon>
        <taxon>Ascomycota</taxon>
        <taxon>Pezizomycotina</taxon>
        <taxon>Sordariomycetes</taxon>
        <taxon>Hypocreomycetidae</taxon>
        <taxon>Hypocreales</taxon>
        <taxon>Nectriaceae</taxon>
        <taxon>Fusarium</taxon>
        <taxon>Fusarium oxysporum species complex</taxon>
    </lineage>
</organism>
<dbReference type="AlphaFoldDB" id="W9NCX2"/>
<dbReference type="EMBL" id="JH651043">
    <property type="protein sequence ID" value="EXA30618.1"/>
    <property type="molecule type" value="Genomic_DNA"/>
</dbReference>
<reference evidence="2" key="1">
    <citation type="submission" date="2011-10" db="EMBL/GenBank/DDBJ databases">
        <title>The Genome Sequence of Fusarium oxysporum HDV247.</title>
        <authorList>
            <consortium name="The Broad Institute Genome Sequencing Platform"/>
            <person name="Ma L.-J."/>
            <person name="Gale L.R."/>
            <person name="Schwartz D.C."/>
            <person name="Zhou S."/>
            <person name="Corby-Kistler H."/>
            <person name="Young S.K."/>
            <person name="Zeng Q."/>
            <person name="Gargeya S."/>
            <person name="Fitzgerald M."/>
            <person name="Haas B."/>
            <person name="Abouelleil A."/>
            <person name="Alvarado L."/>
            <person name="Arachchi H.M."/>
            <person name="Berlin A."/>
            <person name="Brown A."/>
            <person name="Chapman S.B."/>
            <person name="Chen Z."/>
            <person name="Dunbar C."/>
            <person name="Freedman E."/>
            <person name="Gearin G."/>
            <person name="Goldberg J."/>
            <person name="Griggs A."/>
            <person name="Gujja S."/>
            <person name="Heiman D."/>
            <person name="Howarth C."/>
            <person name="Larson L."/>
            <person name="Lui A."/>
            <person name="MacDonald P.J.P."/>
            <person name="Montmayeur A."/>
            <person name="Murphy C."/>
            <person name="Neiman D."/>
            <person name="Pearson M."/>
            <person name="Priest M."/>
            <person name="Roberts A."/>
            <person name="Saif S."/>
            <person name="Shea T."/>
            <person name="Shenoy N."/>
            <person name="Sisk P."/>
            <person name="Stolte C."/>
            <person name="Sykes S."/>
            <person name="Wortman J."/>
            <person name="Nusbaum C."/>
            <person name="Birren B."/>
        </authorList>
    </citation>
    <scope>NUCLEOTIDE SEQUENCE [LARGE SCALE GENOMIC DNA]</scope>
    <source>
        <strain evidence="2">HDV247</strain>
    </source>
</reference>
<dbReference type="Proteomes" id="UP000030751">
    <property type="component" value="Unassembled WGS sequence"/>
</dbReference>
<feature type="region of interest" description="Disordered" evidence="1">
    <location>
        <begin position="1"/>
        <end position="86"/>
    </location>
</feature>
<gene>
    <name evidence="2" type="ORF">FOVG_18038</name>
</gene>
<protein>
    <submittedName>
        <fullName evidence="2">Uncharacterized protein</fullName>
    </submittedName>
</protein>
<feature type="compositionally biased region" description="Polar residues" evidence="1">
    <location>
        <begin position="1"/>
        <end position="18"/>
    </location>
</feature>
<dbReference type="OrthoDB" id="10406452at2759"/>
<accession>W9NCX2</accession>
<reference evidence="2" key="2">
    <citation type="submission" date="2012-05" db="EMBL/GenBank/DDBJ databases">
        <title>Annotation of the Genome Sequence of Fusarium oxysporum HDV247.</title>
        <authorList>
            <consortium name="The Broad Institute Genomics Platform"/>
            <person name="Ma L.-J."/>
            <person name="Corby-Kistler H."/>
            <person name="Broz K."/>
            <person name="Gale L.R."/>
            <person name="Jonkers W."/>
            <person name="O'Donnell K."/>
            <person name="Ploetz R."/>
            <person name="Steinberg C."/>
            <person name="Schwartz D.C."/>
            <person name="VanEtten H."/>
            <person name="Zhou S."/>
            <person name="Young S.K."/>
            <person name="Zeng Q."/>
            <person name="Gargeya S."/>
            <person name="Fitzgerald M."/>
            <person name="Abouelleil A."/>
            <person name="Alvarado L."/>
            <person name="Chapman S.B."/>
            <person name="Gainer-Dewar J."/>
            <person name="Goldberg J."/>
            <person name="Griggs A."/>
            <person name="Gujja S."/>
            <person name="Hansen M."/>
            <person name="Howarth C."/>
            <person name="Imamovic A."/>
            <person name="Ireland A."/>
            <person name="Larimer J."/>
            <person name="McCowan C."/>
            <person name="Murphy C."/>
            <person name="Pearson M."/>
            <person name="Poon T.W."/>
            <person name="Priest M."/>
            <person name="Roberts A."/>
            <person name="Saif S."/>
            <person name="Shea T."/>
            <person name="Sykes S."/>
            <person name="Wortman J."/>
            <person name="Nusbaum C."/>
            <person name="Birren B."/>
        </authorList>
    </citation>
    <scope>NUCLEOTIDE SEQUENCE</scope>
    <source>
        <strain evidence="2">HDV247</strain>
    </source>
</reference>
<name>W9NCX2_FUSOX</name>
<evidence type="ECO:0000256" key="1">
    <source>
        <dbReference type="SAM" id="MobiDB-lite"/>
    </source>
</evidence>